<dbReference type="Gene3D" id="3.10.129.10">
    <property type="entry name" value="Hotdog Thioesterase"/>
    <property type="match status" value="1"/>
</dbReference>
<evidence type="ECO:0000313" key="2">
    <source>
        <dbReference type="EMBL" id="KAJ5318689.1"/>
    </source>
</evidence>
<dbReference type="PANTHER" id="PTHR47260:SF1">
    <property type="entry name" value="UPF0644 PROTEIN PB2B4.06"/>
    <property type="match status" value="1"/>
</dbReference>
<accession>A0A9W9Q2A9</accession>
<protein>
    <submittedName>
        <fullName evidence="2">HotDog domain-containing protein</fullName>
    </submittedName>
</protein>
<gene>
    <name evidence="2" type="ORF">N7476_005109</name>
</gene>
<dbReference type="SUPFAM" id="SSF54637">
    <property type="entry name" value="Thioesterase/thiol ester dehydrase-isomerase"/>
    <property type="match status" value="1"/>
</dbReference>
<dbReference type="InterPro" id="IPR006683">
    <property type="entry name" value="Thioestr_dom"/>
</dbReference>
<organism evidence="2 3">
    <name type="scientific">Penicillium atrosanguineum</name>
    <dbReference type="NCBI Taxonomy" id="1132637"/>
    <lineage>
        <taxon>Eukaryota</taxon>
        <taxon>Fungi</taxon>
        <taxon>Dikarya</taxon>
        <taxon>Ascomycota</taxon>
        <taxon>Pezizomycotina</taxon>
        <taxon>Eurotiomycetes</taxon>
        <taxon>Eurotiomycetidae</taxon>
        <taxon>Eurotiales</taxon>
        <taxon>Aspergillaceae</taxon>
        <taxon>Penicillium</taxon>
    </lineage>
</organism>
<dbReference type="CDD" id="cd03443">
    <property type="entry name" value="PaaI_thioesterase"/>
    <property type="match status" value="1"/>
</dbReference>
<name>A0A9W9Q2A9_9EURO</name>
<dbReference type="Proteomes" id="UP001147746">
    <property type="component" value="Unassembled WGS sequence"/>
</dbReference>
<reference evidence="2" key="2">
    <citation type="journal article" date="2023" name="IMA Fungus">
        <title>Comparative genomic study of the Penicillium genus elucidates a diverse pangenome and 15 lateral gene transfer events.</title>
        <authorList>
            <person name="Petersen C."/>
            <person name="Sorensen T."/>
            <person name="Nielsen M.R."/>
            <person name="Sondergaard T.E."/>
            <person name="Sorensen J.L."/>
            <person name="Fitzpatrick D.A."/>
            <person name="Frisvad J.C."/>
            <person name="Nielsen K.L."/>
        </authorList>
    </citation>
    <scope>NUCLEOTIDE SEQUENCE</scope>
    <source>
        <strain evidence="2">IBT 21472</strain>
    </source>
</reference>
<comment type="caution">
    <text evidence="2">The sequence shown here is derived from an EMBL/GenBank/DDBJ whole genome shotgun (WGS) entry which is preliminary data.</text>
</comment>
<sequence>MGQEAKATLRFEPWQKICYYPGKIHGGYQSFLMDQLFADCCQPAVTANLTMSFLRPLPPDSEILLEVWPVEIKGREINMEGSVQISEPYSGRKVLAARATALFILPRPCSNERDSKATDDGGIFSAA</sequence>
<dbReference type="InterPro" id="IPR052061">
    <property type="entry name" value="PTE-AB_protein"/>
</dbReference>
<dbReference type="Pfam" id="PF03061">
    <property type="entry name" value="4HBT"/>
    <property type="match status" value="1"/>
</dbReference>
<dbReference type="EMBL" id="JAPZBO010000004">
    <property type="protein sequence ID" value="KAJ5318689.1"/>
    <property type="molecule type" value="Genomic_DNA"/>
</dbReference>
<reference evidence="2" key="1">
    <citation type="submission" date="2022-12" db="EMBL/GenBank/DDBJ databases">
        <authorList>
            <person name="Petersen C."/>
        </authorList>
    </citation>
    <scope>NUCLEOTIDE SEQUENCE</scope>
    <source>
        <strain evidence="2">IBT 21472</strain>
    </source>
</reference>
<evidence type="ECO:0000259" key="1">
    <source>
        <dbReference type="Pfam" id="PF03061"/>
    </source>
</evidence>
<feature type="domain" description="Thioesterase" evidence="1">
    <location>
        <begin position="27"/>
        <end position="83"/>
    </location>
</feature>
<dbReference type="PANTHER" id="PTHR47260">
    <property type="entry name" value="UPF0644 PROTEIN PB2B4.06"/>
    <property type="match status" value="1"/>
</dbReference>
<dbReference type="AlphaFoldDB" id="A0A9W9Q2A9"/>
<proteinExistence type="predicted"/>
<keyword evidence="3" id="KW-1185">Reference proteome</keyword>
<dbReference type="InterPro" id="IPR029069">
    <property type="entry name" value="HotDog_dom_sf"/>
</dbReference>
<evidence type="ECO:0000313" key="3">
    <source>
        <dbReference type="Proteomes" id="UP001147746"/>
    </source>
</evidence>